<sequence length="362" mass="41436">MKSHNYHPIWFQRNRPYAKFCKQAVTTHGFRGSAIDEIQGRIIREWNTALDMKKVDKEDVTLDLLREISLAFYFGAFASTGYNLFSFTDSLGEMLANTTASEIPIKLLKSPFPVYFIQFHKPFHWGKLEISGAYVIDHDEIPALQVCLVIKPLNEASHWLSSPSGYFYLPLPKTGEDTLGDLISKTIESEIVNKWKNATSSMPIMDERVKDIREQRAKRESMDLSSAKVAIKEAMEYVANCLCYLSTHQTLGGDEYPSDTPVALTSKLQTAQTDKQKQKIQSQLKSMGFFPVTYIRLSNHENEDPSANSFPEGTGKRMHWRRGHWRNQRRGKSLSETQIIWIKPTLVGEGATQDDIREYRLT</sequence>
<evidence type="ECO:0000313" key="1">
    <source>
        <dbReference type="EMBL" id="MDI5832638.1"/>
    </source>
</evidence>
<dbReference type="Pfam" id="PF26125">
    <property type="entry name" value="AcrVA2-like"/>
    <property type="match status" value="1"/>
</dbReference>
<dbReference type="InterPro" id="IPR058915">
    <property type="entry name" value="AcrVA2-like"/>
</dbReference>
<dbReference type="Proteomes" id="UP001159075">
    <property type="component" value="Unassembled WGS sequence"/>
</dbReference>
<name>A0ABT6UF23_9GAMM</name>
<organism evidence="1 2">
    <name type="scientific">Shewanella xiamenensis</name>
    <dbReference type="NCBI Taxonomy" id="332186"/>
    <lineage>
        <taxon>Bacteria</taxon>
        <taxon>Pseudomonadati</taxon>
        <taxon>Pseudomonadota</taxon>
        <taxon>Gammaproteobacteria</taxon>
        <taxon>Alteromonadales</taxon>
        <taxon>Shewanellaceae</taxon>
        <taxon>Shewanella</taxon>
    </lineage>
</organism>
<keyword evidence="2" id="KW-1185">Reference proteome</keyword>
<reference evidence="1 2" key="1">
    <citation type="submission" date="2022-09" db="EMBL/GenBank/DDBJ databases">
        <title>The outer-membrane cytochrome OmcA is essential for infection of Shewanella oneidensis by a zebrafish-associated bacteriophage.</title>
        <authorList>
            <person name="Grenfell A.W."/>
            <person name="Intile P."/>
            <person name="Mcfarlane J."/>
            <person name="Leung D."/>
            <person name="Abdalla K."/>
            <person name="Wold M."/>
            <person name="Kees E."/>
            <person name="Gralnick J."/>
        </authorList>
    </citation>
    <scope>NUCLEOTIDE SEQUENCE [LARGE SCALE GENOMIC DNA]</scope>
    <source>
        <strain evidence="1 2">NF-5</strain>
    </source>
</reference>
<proteinExistence type="predicted"/>
<dbReference type="RefSeq" id="WP_282679609.1">
    <property type="nucleotide sequence ID" value="NZ_CP106875.1"/>
</dbReference>
<protein>
    <submittedName>
        <fullName evidence="1">Uncharacterized protein</fullName>
    </submittedName>
</protein>
<comment type="caution">
    <text evidence="1">The sequence shown here is derived from an EMBL/GenBank/DDBJ whole genome shotgun (WGS) entry which is preliminary data.</text>
</comment>
<gene>
    <name evidence="1" type="ORF">ODY93_13745</name>
</gene>
<dbReference type="EMBL" id="JAOTLW010000013">
    <property type="protein sequence ID" value="MDI5832638.1"/>
    <property type="molecule type" value="Genomic_DNA"/>
</dbReference>
<evidence type="ECO:0000313" key="2">
    <source>
        <dbReference type="Proteomes" id="UP001159075"/>
    </source>
</evidence>
<accession>A0ABT6UF23</accession>